<gene>
    <name evidence="8" type="ORF">V8G54_028071</name>
</gene>
<keyword evidence="2" id="KW-0507">mRNA processing</keyword>
<feature type="compositionally biased region" description="Pro residues" evidence="5">
    <location>
        <begin position="609"/>
        <end position="622"/>
    </location>
</feature>
<feature type="region of interest" description="Disordered" evidence="5">
    <location>
        <begin position="253"/>
        <end position="276"/>
    </location>
</feature>
<sequence length="864" mass="97087">MDNRVKSEKRSKDRHLERDDKYHRVSKDHHNHHSETKHKHDHKSRDKDRDRTYDRDGSKDRSRAYDREGSKDRDRTYDREGSRDRDRAHDSEGSKDRDKAYERESGKDRSKVKRDDGREDLVESRYSSHSHKRKEREHSEDRDSQDKKIRVSEDRKEGKRERRKFGDKVKKEEEEDGDNNIRGIHEGKVKEEDTEGVHGSASSKDTVSVQNGALGSLAVAPMSVLETSLAPPPPFPIKVSLNSTTNENKGVSIITRSHEVTGKSSTDGSSSTAGKAGSLSIDALAKAKKALQMQKELSEKLKKIPQLNKSSTQNSHGSSNMGSNSESASAVMPKGSSSASFGHVANMSIFPSAASANSPASGSSAAGIANATLPNLEAVRRAQELAARMGFRQDPQFAPLINMFPGQMVTDIAILQKPTKAPVLRLDAQGREIDENGNVINVTKPTNLSTLKVNINKQKKEAFEILQPVLDVDPESNPYFDASMGINKTKILRPKRMNFQFVEEGKWSRDAETIKLKSKFGEAQAKEHKAKQAQLAKAKAAPDINPNLIEITERVVIKEKPKDQIPDIEWWDVPLVHSGNYGDIDTGTIGEDKLKIENITFLVHHPRPIEPPAEPTPPPPQPLKLTKQEQKKLRTQRRIAKEKDRQEMIRQGVIEPPKPKVKISNLMKVLGSEATQDPTRLEKEVRSAAAEREQAHIDRNIARKLTPAELREKKQRKLFDDPNTLETIVSLYRINDLSNPKARFRVDVNAQENRLSGRAVICDGISVVVVEGGSKSIKRYGKLMLRRINWSDFSKEKEENEDSDDEKLANKCVLVWQGSVAKPNFNRFTVHDCITEAAARKVFVDAGVPHYWDQAVNYVEDEAP</sequence>
<evidence type="ECO:0000259" key="6">
    <source>
        <dbReference type="Pfam" id="PF06544"/>
    </source>
</evidence>
<proteinExistence type="predicted"/>
<dbReference type="PANTHER" id="PTHR14212">
    <property type="entry name" value="U4/U6-ASSOCIATED RNA SPLICING FACTOR-RELATED"/>
    <property type="match status" value="1"/>
</dbReference>
<feature type="region of interest" description="Disordered" evidence="5">
    <location>
        <begin position="1"/>
        <end position="208"/>
    </location>
</feature>
<dbReference type="InterPro" id="IPR027104">
    <property type="entry name" value="Prp3"/>
</dbReference>
<feature type="compositionally biased region" description="Basic residues" evidence="5">
    <location>
        <begin position="26"/>
        <end position="42"/>
    </location>
</feature>
<protein>
    <recommendedName>
        <fullName evidence="10">Protein RDM16</fullName>
    </recommendedName>
</protein>
<dbReference type="GO" id="GO:0000398">
    <property type="term" value="P:mRNA splicing, via spliceosome"/>
    <property type="evidence" value="ECO:0007669"/>
    <property type="project" value="InterPro"/>
</dbReference>
<dbReference type="Pfam" id="PF06544">
    <property type="entry name" value="Prp3_C"/>
    <property type="match status" value="1"/>
</dbReference>
<organism evidence="8 9">
    <name type="scientific">Vigna mungo</name>
    <name type="common">Black gram</name>
    <name type="synonym">Phaseolus mungo</name>
    <dbReference type="NCBI Taxonomy" id="3915"/>
    <lineage>
        <taxon>Eukaryota</taxon>
        <taxon>Viridiplantae</taxon>
        <taxon>Streptophyta</taxon>
        <taxon>Embryophyta</taxon>
        <taxon>Tracheophyta</taxon>
        <taxon>Spermatophyta</taxon>
        <taxon>Magnoliopsida</taxon>
        <taxon>eudicotyledons</taxon>
        <taxon>Gunneridae</taxon>
        <taxon>Pentapetalae</taxon>
        <taxon>rosids</taxon>
        <taxon>fabids</taxon>
        <taxon>Fabales</taxon>
        <taxon>Fabaceae</taxon>
        <taxon>Papilionoideae</taxon>
        <taxon>50 kb inversion clade</taxon>
        <taxon>NPAAA clade</taxon>
        <taxon>indigoferoid/millettioid clade</taxon>
        <taxon>Phaseoleae</taxon>
        <taxon>Vigna</taxon>
    </lineage>
</organism>
<dbReference type="EMBL" id="CP144692">
    <property type="protein sequence ID" value="WVY95920.1"/>
    <property type="molecule type" value="Genomic_DNA"/>
</dbReference>
<dbReference type="Proteomes" id="UP001374535">
    <property type="component" value="Chromosome 9"/>
</dbReference>
<feature type="region of interest" description="Disordered" evidence="5">
    <location>
        <begin position="607"/>
        <end position="630"/>
    </location>
</feature>
<dbReference type="InterPro" id="IPR010541">
    <property type="entry name" value="Prp3_C"/>
</dbReference>
<feature type="compositionally biased region" description="Low complexity" evidence="5">
    <location>
        <begin position="262"/>
        <end position="276"/>
    </location>
</feature>
<feature type="compositionally biased region" description="Basic and acidic residues" evidence="5">
    <location>
        <begin position="1"/>
        <end position="25"/>
    </location>
</feature>
<evidence type="ECO:0000313" key="9">
    <source>
        <dbReference type="Proteomes" id="UP001374535"/>
    </source>
</evidence>
<evidence type="ECO:0000256" key="5">
    <source>
        <dbReference type="SAM" id="MobiDB-lite"/>
    </source>
</evidence>
<evidence type="ECO:0000256" key="3">
    <source>
        <dbReference type="ARBA" id="ARBA00023187"/>
    </source>
</evidence>
<evidence type="ECO:0000256" key="1">
    <source>
        <dbReference type="ARBA" id="ARBA00004123"/>
    </source>
</evidence>
<keyword evidence="4" id="KW-0539">Nucleus</keyword>
<evidence type="ECO:0000256" key="4">
    <source>
        <dbReference type="ARBA" id="ARBA00023242"/>
    </source>
</evidence>
<feature type="region of interest" description="Disordered" evidence="5">
    <location>
        <begin position="299"/>
        <end position="337"/>
    </location>
</feature>
<evidence type="ECO:0000256" key="2">
    <source>
        <dbReference type="ARBA" id="ARBA00022664"/>
    </source>
</evidence>
<keyword evidence="9" id="KW-1185">Reference proteome</keyword>
<dbReference type="GO" id="GO:0046540">
    <property type="term" value="C:U4/U6 x U5 tri-snRNP complex"/>
    <property type="evidence" value="ECO:0007669"/>
    <property type="project" value="InterPro"/>
</dbReference>
<dbReference type="Pfam" id="PF08572">
    <property type="entry name" value="PRP3"/>
    <property type="match status" value="1"/>
</dbReference>
<dbReference type="CDD" id="cd24162">
    <property type="entry name" value="Prp3_C"/>
    <property type="match status" value="1"/>
</dbReference>
<evidence type="ECO:0008006" key="10">
    <source>
        <dbReference type="Google" id="ProtNLM"/>
    </source>
</evidence>
<name>A0AAQ3RLC4_VIGMU</name>
<evidence type="ECO:0000313" key="8">
    <source>
        <dbReference type="EMBL" id="WVY95920.1"/>
    </source>
</evidence>
<dbReference type="InterPro" id="IPR013881">
    <property type="entry name" value="Pre-mRNA_splic_Prp3_dom"/>
</dbReference>
<keyword evidence="3" id="KW-0508">mRNA splicing</keyword>
<accession>A0AAQ3RLC4</accession>
<feature type="domain" description="Pre-mRNA-splicing factor 3" evidence="7">
    <location>
        <begin position="477"/>
        <end position="706"/>
    </location>
</feature>
<feature type="compositionally biased region" description="Basic and acidic residues" evidence="5">
    <location>
        <begin position="43"/>
        <end position="123"/>
    </location>
</feature>
<reference evidence="8 9" key="1">
    <citation type="journal article" date="2023" name="Life. Sci Alliance">
        <title>Evolutionary insights into 3D genome organization and epigenetic landscape of Vigna mungo.</title>
        <authorList>
            <person name="Junaid A."/>
            <person name="Singh B."/>
            <person name="Bhatia S."/>
        </authorList>
    </citation>
    <scope>NUCLEOTIDE SEQUENCE [LARGE SCALE GENOMIC DNA]</scope>
    <source>
        <strain evidence="8">Urdbean</strain>
    </source>
</reference>
<feature type="compositionally biased region" description="Basic and acidic residues" evidence="5">
    <location>
        <begin position="136"/>
        <end position="172"/>
    </location>
</feature>
<evidence type="ECO:0000259" key="7">
    <source>
        <dbReference type="Pfam" id="PF08572"/>
    </source>
</evidence>
<dbReference type="AlphaFoldDB" id="A0AAQ3RLC4"/>
<feature type="domain" description="Small nuclear ribonucleoprotein Prp3 C-terminal" evidence="6">
    <location>
        <begin position="731"/>
        <end position="855"/>
    </location>
</feature>
<comment type="subcellular location">
    <subcellularLocation>
        <location evidence="1">Nucleus</location>
    </subcellularLocation>
</comment>
<dbReference type="PANTHER" id="PTHR14212:SF0">
    <property type="entry name" value="U4_U6 SMALL NUCLEAR RIBONUCLEOPROTEIN PRP3"/>
    <property type="match status" value="1"/>
</dbReference>
<feature type="compositionally biased region" description="Low complexity" evidence="5">
    <location>
        <begin position="314"/>
        <end position="330"/>
    </location>
</feature>